<keyword evidence="3" id="KW-0479">Metal-binding</keyword>
<keyword evidence="10" id="KW-1185">Reference proteome</keyword>
<name>A0ABW2RPI5_9BACL</name>
<evidence type="ECO:0000256" key="4">
    <source>
        <dbReference type="ARBA" id="ARBA00022741"/>
    </source>
</evidence>
<feature type="domain" description="CobW/HypB/UreG nucleotide-binding" evidence="8">
    <location>
        <begin position="34"/>
        <end position="194"/>
    </location>
</feature>
<protein>
    <submittedName>
        <fullName evidence="9">Hydrogenase nickel incorporation protein HypB</fullName>
    </submittedName>
</protein>
<comment type="caution">
    <text evidence="9">The sequence shown here is derived from an EMBL/GenBank/DDBJ whole genome shotgun (WGS) entry which is preliminary data.</text>
</comment>
<dbReference type="PANTHER" id="PTHR30134">
    <property type="entry name" value="HYDROGENASE PROTEIN ASSEMBLY PROTEIN, NICKEL CHAPERONE"/>
    <property type="match status" value="1"/>
</dbReference>
<keyword evidence="2" id="KW-0533">Nickel</keyword>
<reference evidence="10" key="1">
    <citation type="journal article" date="2019" name="Int. J. Syst. Evol. Microbiol.">
        <title>The Global Catalogue of Microorganisms (GCM) 10K type strain sequencing project: providing services to taxonomists for standard genome sequencing and annotation.</title>
        <authorList>
            <consortium name="The Broad Institute Genomics Platform"/>
            <consortium name="The Broad Institute Genome Sequencing Center for Infectious Disease"/>
            <person name="Wu L."/>
            <person name="Ma J."/>
        </authorList>
    </citation>
    <scope>NUCLEOTIDE SEQUENCE [LARGE SCALE GENOMIC DNA]</scope>
    <source>
        <strain evidence="10">CGMCC 1.12942</strain>
    </source>
</reference>
<evidence type="ECO:0000256" key="1">
    <source>
        <dbReference type="ARBA" id="ARBA00006211"/>
    </source>
</evidence>
<evidence type="ECO:0000256" key="5">
    <source>
        <dbReference type="ARBA" id="ARBA00022801"/>
    </source>
</evidence>
<proteinExistence type="inferred from homology"/>
<organism evidence="9 10">
    <name type="scientific">Laceyella putida</name>
    <dbReference type="NCBI Taxonomy" id="110101"/>
    <lineage>
        <taxon>Bacteria</taxon>
        <taxon>Bacillati</taxon>
        <taxon>Bacillota</taxon>
        <taxon>Bacilli</taxon>
        <taxon>Bacillales</taxon>
        <taxon>Thermoactinomycetaceae</taxon>
        <taxon>Laceyella</taxon>
    </lineage>
</organism>
<evidence type="ECO:0000313" key="9">
    <source>
        <dbReference type="EMBL" id="MFC7442975.1"/>
    </source>
</evidence>
<dbReference type="PIRSF" id="PIRSF005624">
    <property type="entry name" value="Ni-bind_GTPase"/>
    <property type="match status" value="1"/>
</dbReference>
<dbReference type="CDD" id="cd05390">
    <property type="entry name" value="HypB"/>
    <property type="match status" value="1"/>
</dbReference>
<keyword evidence="5" id="KW-0378">Hydrolase</keyword>
<dbReference type="SUPFAM" id="SSF52540">
    <property type="entry name" value="P-loop containing nucleoside triphosphate hydrolases"/>
    <property type="match status" value="1"/>
</dbReference>
<dbReference type="InterPro" id="IPR027417">
    <property type="entry name" value="P-loop_NTPase"/>
</dbReference>
<keyword evidence="4" id="KW-0547">Nucleotide-binding</keyword>
<evidence type="ECO:0000259" key="8">
    <source>
        <dbReference type="Pfam" id="PF02492"/>
    </source>
</evidence>
<dbReference type="PANTHER" id="PTHR30134:SF2">
    <property type="entry name" value="HYDROGENASE MATURATION FACTOR HYPB"/>
    <property type="match status" value="1"/>
</dbReference>
<dbReference type="Gene3D" id="3.40.50.300">
    <property type="entry name" value="P-loop containing nucleotide triphosphate hydrolases"/>
    <property type="match status" value="1"/>
</dbReference>
<comment type="similarity">
    <text evidence="1">Belongs to the SIMIBI class G3E GTPase family. HypB/HupM subfamily.</text>
</comment>
<dbReference type="EMBL" id="JBHTBW010000066">
    <property type="protein sequence ID" value="MFC7442975.1"/>
    <property type="molecule type" value="Genomic_DNA"/>
</dbReference>
<sequence length="225" mass="25196">MKKQVYLQKSVLHGNQAWAEQNRKLFQKHSVLTVNLISSPGAGKTTLLERTIKDLKKYLRVGVIEGDVATTLDAEKIAAQGVKTVQINTHGACHLDAKMISKIVENIQLSELDLLVIENVGNLVCPAEFDLGENLRVALLSTAEGEDKVLKYPSVFERADVVILNKIDLLPYVAFNLKRFAQEIKKVNPNIPIFQLSAMNGEGMVQWITWLLNECEKQKQKTESD</sequence>
<keyword evidence="6" id="KW-0862">Zinc</keyword>
<evidence type="ECO:0000313" key="10">
    <source>
        <dbReference type="Proteomes" id="UP001596500"/>
    </source>
</evidence>
<keyword evidence="7" id="KW-0342">GTP-binding</keyword>
<evidence type="ECO:0000256" key="2">
    <source>
        <dbReference type="ARBA" id="ARBA00022596"/>
    </source>
</evidence>
<dbReference type="InterPro" id="IPR004392">
    <property type="entry name" value="Hyd_mat_HypB"/>
</dbReference>
<dbReference type="Proteomes" id="UP001596500">
    <property type="component" value="Unassembled WGS sequence"/>
</dbReference>
<dbReference type="Pfam" id="PF02492">
    <property type="entry name" value="cobW"/>
    <property type="match status" value="1"/>
</dbReference>
<dbReference type="NCBIfam" id="TIGR00073">
    <property type="entry name" value="hypB"/>
    <property type="match status" value="1"/>
</dbReference>
<dbReference type="InterPro" id="IPR003495">
    <property type="entry name" value="CobW/HypB/UreG_nucleotide-bd"/>
</dbReference>
<dbReference type="RefSeq" id="WP_379867210.1">
    <property type="nucleotide sequence ID" value="NZ_JBHTBW010000066.1"/>
</dbReference>
<evidence type="ECO:0000256" key="6">
    <source>
        <dbReference type="ARBA" id="ARBA00022833"/>
    </source>
</evidence>
<evidence type="ECO:0000256" key="3">
    <source>
        <dbReference type="ARBA" id="ARBA00022723"/>
    </source>
</evidence>
<gene>
    <name evidence="9" type="primary">hypB</name>
    <name evidence="9" type="ORF">ACFQNG_18050</name>
</gene>
<evidence type="ECO:0000256" key="7">
    <source>
        <dbReference type="ARBA" id="ARBA00023134"/>
    </source>
</evidence>
<accession>A0ABW2RPI5</accession>